<proteinExistence type="predicted"/>
<evidence type="ECO:0008006" key="3">
    <source>
        <dbReference type="Google" id="ProtNLM"/>
    </source>
</evidence>
<dbReference type="AlphaFoldDB" id="A0A3P7WEZ1"/>
<keyword evidence="2" id="KW-1185">Reference proteome</keyword>
<organism evidence="1 2">
    <name type="scientific">Brugia timori</name>
    <dbReference type="NCBI Taxonomy" id="42155"/>
    <lineage>
        <taxon>Eukaryota</taxon>
        <taxon>Metazoa</taxon>
        <taxon>Ecdysozoa</taxon>
        <taxon>Nematoda</taxon>
        <taxon>Chromadorea</taxon>
        <taxon>Rhabditida</taxon>
        <taxon>Spirurina</taxon>
        <taxon>Spiruromorpha</taxon>
        <taxon>Filarioidea</taxon>
        <taxon>Onchocercidae</taxon>
        <taxon>Brugia</taxon>
    </lineage>
</organism>
<dbReference type="EMBL" id="UZAG01018946">
    <property type="protein sequence ID" value="VDO41683.1"/>
    <property type="molecule type" value="Genomic_DNA"/>
</dbReference>
<accession>A0A3P7WEZ1</accession>
<reference evidence="1 2" key="1">
    <citation type="submission" date="2018-11" db="EMBL/GenBank/DDBJ databases">
        <authorList>
            <consortium name="Pathogen Informatics"/>
        </authorList>
    </citation>
    <scope>NUCLEOTIDE SEQUENCE [LARGE SCALE GENOMIC DNA]</scope>
</reference>
<evidence type="ECO:0000313" key="1">
    <source>
        <dbReference type="EMBL" id="VDO41683.1"/>
    </source>
</evidence>
<gene>
    <name evidence="1" type="ORF">BTMF_LOCUS12187</name>
</gene>
<name>A0A3P7WEZ1_9BILA</name>
<sequence>MHGIVTIFYFYPPIILKGHYLSLQWMKIFNTVDWIAWAITLT</sequence>
<protein>
    <recommendedName>
        <fullName evidence="3">7TM_GPCR_Srx domain-containing protein</fullName>
    </recommendedName>
</protein>
<dbReference type="Proteomes" id="UP000280834">
    <property type="component" value="Unassembled WGS sequence"/>
</dbReference>
<evidence type="ECO:0000313" key="2">
    <source>
        <dbReference type="Proteomes" id="UP000280834"/>
    </source>
</evidence>